<reference evidence="3 4" key="1">
    <citation type="submission" date="2019-10" db="EMBL/GenBank/DDBJ databases">
        <title>Dictyobacter vulcani sp. nov., within the class Ktedonobacteria, isolated from soil of volcanic Mt. Zao.</title>
        <authorList>
            <person name="Zheng Y."/>
            <person name="Wang C.M."/>
            <person name="Sakai Y."/>
            <person name="Abe K."/>
            <person name="Yokota A."/>
            <person name="Yabe S."/>
        </authorList>
    </citation>
    <scope>NUCLEOTIDE SEQUENCE [LARGE SCALE GENOMIC DNA]</scope>
    <source>
        <strain evidence="3 4">W12</strain>
    </source>
</reference>
<comment type="caution">
    <text evidence="3">The sequence shown here is derived from an EMBL/GenBank/DDBJ whole genome shotgun (WGS) entry which is preliminary data.</text>
</comment>
<accession>A0A5J4KHT4</accession>
<dbReference type="Gene3D" id="3.40.50.720">
    <property type="entry name" value="NAD(P)-binding Rossmann-like Domain"/>
    <property type="match status" value="1"/>
</dbReference>
<evidence type="ECO:0000259" key="2">
    <source>
        <dbReference type="Pfam" id="PF01370"/>
    </source>
</evidence>
<name>A0A5J4KHT4_9CHLR</name>
<comment type="similarity">
    <text evidence="1">Belongs to the NAD(P)-dependent epimerase/dehydratase family.</text>
</comment>
<dbReference type="RefSeq" id="WP_162005319.1">
    <property type="nucleotide sequence ID" value="NZ_BKZW01000001.1"/>
</dbReference>
<sequence length="335" mass="37600">MKIAITGGAGFVGSHLTKAYQDAGHDVIVIDSLVTGSAEAIDPRARFYQVDIRDRKLQDIFQAERPDLVSHHATQRHETGTGAHTLTDADVHVRGLINVLDSCVSASVKQFIFASGGNNLYGRVTPELLPLPEETCLQPRSAQDISKLAGEWYARYYTQQYGLKHTILRYADIYGEIRITPHHHPLSYFIHMLHEHKRPIIRGSGNEVRDHIFIDDVIQANLHLLKNLVRSENRTLHISTGQGCSLNQLYHMLAIMQNSQQEPIYLSGPHLETSSIILDNTRARHLLGWQPGVTLSDGIRQAMLRLLPEQQLPAHVREFDAPRFVIAAEATLSRA</sequence>
<evidence type="ECO:0000313" key="3">
    <source>
        <dbReference type="EMBL" id="GER89338.1"/>
    </source>
</evidence>
<dbReference type="Proteomes" id="UP000326912">
    <property type="component" value="Unassembled WGS sequence"/>
</dbReference>
<organism evidence="3 4">
    <name type="scientific">Dictyobacter vulcani</name>
    <dbReference type="NCBI Taxonomy" id="2607529"/>
    <lineage>
        <taxon>Bacteria</taxon>
        <taxon>Bacillati</taxon>
        <taxon>Chloroflexota</taxon>
        <taxon>Ktedonobacteria</taxon>
        <taxon>Ktedonobacterales</taxon>
        <taxon>Dictyobacteraceae</taxon>
        <taxon>Dictyobacter</taxon>
    </lineage>
</organism>
<dbReference type="AlphaFoldDB" id="A0A5J4KHT4"/>
<dbReference type="SUPFAM" id="SSF51735">
    <property type="entry name" value="NAD(P)-binding Rossmann-fold domains"/>
    <property type="match status" value="1"/>
</dbReference>
<proteinExistence type="inferred from homology"/>
<dbReference type="Pfam" id="PF01370">
    <property type="entry name" value="Epimerase"/>
    <property type="match status" value="1"/>
</dbReference>
<dbReference type="EMBL" id="BKZW01000001">
    <property type="protein sequence ID" value="GER89338.1"/>
    <property type="molecule type" value="Genomic_DNA"/>
</dbReference>
<dbReference type="PANTHER" id="PTHR43000">
    <property type="entry name" value="DTDP-D-GLUCOSE 4,6-DEHYDRATASE-RELATED"/>
    <property type="match status" value="1"/>
</dbReference>
<dbReference type="InterPro" id="IPR001509">
    <property type="entry name" value="Epimerase_deHydtase"/>
</dbReference>
<evidence type="ECO:0000313" key="4">
    <source>
        <dbReference type="Proteomes" id="UP000326912"/>
    </source>
</evidence>
<protein>
    <submittedName>
        <fullName evidence="3">UDP-glucose 4-epimerase</fullName>
    </submittedName>
</protein>
<dbReference type="InterPro" id="IPR036291">
    <property type="entry name" value="NAD(P)-bd_dom_sf"/>
</dbReference>
<keyword evidence="4" id="KW-1185">Reference proteome</keyword>
<evidence type="ECO:0000256" key="1">
    <source>
        <dbReference type="ARBA" id="ARBA00007637"/>
    </source>
</evidence>
<gene>
    <name evidence="3" type="ORF">KDW_35000</name>
</gene>
<feature type="domain" description="NAD-dependent epimerase/dehydratase" evidence="2">
    <location>
        <begin position="3"/>
        <end position="231"/>
    </location>
</feature>